<evidence type="ECO:0000256" key="2">
    <source>
        <dbReference type="ARBA" id="ARBA00022859"/>
    </source>
</evidence>
<dbReference type="Gene3D" id="2.60.40.10">
    <property type="entry name" value="Immunoglobulins"/>
    <property type="match status" value="1"/>
</dbReference>
<organism evidence="4 5">
    <name type="scientific">Emberiza fucata</name>
    <dbReference type="NCBI Taxonomy" id="337179"/>
    <lineage>
        <taxon>Eukaryota</taxon>
        <taxon>Metazoa</taxon>
        <taxon>Chordata</taxon>
        <taxon>Craniata</taxon>
        <taxon>Vertebrata</taxon>
        <taxon>Euteleostomi</taxon>
        <taxon>Archelosauria</taxon>
        <taxon>Archosauria</taxon>
        <taxon>Dinosauria</taxon>
        <taxon>Saurischia</taxon>
        <taxon>Theropoda</taxon>
        <taxon>Coelurosauria</taxon>
        <taxon>Aves</taxon>
        <taxon>Neognathae</taxon>
        <taxon>Neoaves</taxon>
        <taxon>Telluraves</taxon>
        <taxon>Australaves</taxon>
        <taxon>Passeriformes</taxon>
        <taxon>Passeroidea</taxon>
        <taxon>Fringillidae</taxon>
        <taxon>Emberizinae</taxon>
        <taxon>Emberizini</taxon>
        <taxon>Emberiza</taxon>
    </lineage>
</organism>
<evidence type="ECO:0000259" key="3">
    <source>
        <dbReference type="SMART" id="SM00406"/>
    </source>
</evidence>
<dbReference type="InterPro" id="IPR036179">
    <property type="entry name" value="Ig-like_dom_sf"/>
</dbReference>
<dbReference type="SUPFAM" id="SSF48726">
    <property type="entry name" value="Immunoglobulin"/>
    <property type="match status" value="1"/>
</dbReference>
<dbReference type="PANTHER" id="PTHR23268">
    <property type="entry name" value="T-CELL RECEPTOR BETA CHAIN"/>
    <property type="match status" value="1"/>
</dbReference>
<evidence type="ECO:0000313" key="4">
    <source>
        <dbReference type="EMBL" id="NWR25363.1"/>
    </source>
</evidence>
<feature type="non-terminal residue" evidence="4">
    <location>
        <position position="102"/>
    </location>
</feature>
<dbReference type="AlphaFoldDB" id="A0A7K4VTQ1"/>
<keyword evidence="1" id="KW-0732">Signal</keyword>
<reference evidence="4 5" key="1">
    <citation type="submission" date="2019-09" db="EMBL/GenBank/DDBJ databases">
        <title>Bird 10,000 Genomes (B10K) Project - Family phase.</title>
        <authorList>
            <person name="Zhang G."/>
        </authorList>
    </citation>
    <scope>NUCLEOTIDE SEQUENCE [LARGE SCALE GENOMIC DNA]</scope>
    <source>
        <strain evidence="4">B10K-DU-015-11</strain>
        <tissue evidence="4">Mixed tissue sample</tissue>
    </source>
</reference>
<dbReference type="InterPro" id="IPR050413">
    <property type="entry name" value="TCR_beta_variable"/>
</dbReference>
<comment type="caution">
    <text evidence="4">The sequence shown here is derived from an EMBL/GenBank/DDBJ whole genome shotgun (WGS) entry which is preliminary data.</text>
</comment>
<dbReference type="EMBL" id="VYZJ01003050">
    <property type="protein sequence ID" value="NWR25363.1"/>
    <property type="molecule type" value="Genomic_DNA"/>
</dbReference>
<protein>
    <submittedName>
        <fullName evidence="4">TVA4 protein</fullName>
    </submittedName>
</protein>
<dbReference type="GO" id="GO:0005886">
    <property type="term" value="C:plasma membrane"/>
    <property type="evidence" value="ECO:0007669"/>
    <property type="project" value="TreeGrafter"/>
</dbReference>
<evidence type="ECO:0000256" key="1">
    <source>
        <dbReference type="ARBA" id="ARBA00022729"/>
    </source>
</evidence>
<dbReference type="SMART" id="SM00406">
    <property type="entry name" value="IGv"/>
    <property type="match status" value="1"/>
</dbReference>
<gene>
    <name evidence="4" type="primary">Trav4</name>
    <name evidence="4" type="ORF">EMBFUC_R02816</name>
</gene>
<proteinExistence type="predicted"/>
<keyword evidence="5" id="KW-1185">Reference proteome</keyword>
<sequence length="102" mass="11250">FFLSVAAVRAQVTQESFLETTEGTSISINCSHPNIRTGDFMYFYRQLPGQSPELLAMTAKAAKEVRAPKGRMSVSPDRSSSWLRLSEPRRGDAAVYYCALGA</sequence>
<dbReference type="GO" id="GO:0007166">
    <property type="term" value="P:cell surface receptor signaling pathway"/>
    <property type="evidence" value="ECO:0007669"/>
    <property type="project" value="TreeGrafter"/>
</dbReference>
<feature type="domain" description="Immunoglobulin V-set" evidence="3">
    <location>
        <begin position="25"/>
        <end position="100"/>
    </location>
</feature>
<keyword evidence="2" id="KW-0391">Immunity</keyword>
<dbReference type="Proteomes" id="UP000580681">
    <property type="component" value="Unassembled WGS sequence"/>
</dbReference>
<evidence type="ECO:0000313" key="5">
    <source>
        <dbReference type="Proteomes" id="UP000580681"/>
    </source>
</evidence>
<name>A0A7K4VTQ1_9EMBE</name>
<accession>A0A7K4VTQ1</accession>
<dbReference type="InterPro" id="IPR013783">
    <property type="entry name" value="Ig-like_fold"/>
</dbReference>
<dbReference type="InterPro" id="IPR013106">
    <property type="entry name" value="Ig_V-set"/>
</dbReference>
<dbReference type="GO" id="GO:0002376">
    <property type="term" value="P:immune system process"/>
    <property type="evidence" value="ECO:0007669"/>
    <property type="project" value="UniProtKB-KW"/>
</dbReference>
<feature type="non-terminal residue" evidence="4">
    <location>
        <position position="1"/>
    </location>
</feature>
<dbReference type="Pfam" id="PF07686">
    <property type="entry name" value="V-set"/>
    <property type="match status" value="1"/>
</dbReference>